<comment type="caution">
    <text evidence="2">The sequence shown here is derived from an EMBL/GenBank/DDBJ whole genome shotgun (WGS) entry which is preliminary data.</text>
</comment>
<protein>
    <submittedName>
        <fullName evidence="2">Uncharacterized protein</fullName>
    </submittedName>
</protein>
<dbReference type="Proteomes" id="UP000445696">
    <property type="component" value="Unassembled WGS sequence"/>
</dbReference>
<accession>A0A845MCS4</accession>
<dbReference type="EMBL" id="WTVA01000001">
    <property type="protein sequence ID" value="MZR20997.1"/>
    <property type="molecule type" value="Genomic_DNA"/>
</dbReference>
<dbReference type="OrthoDB" id="7365624at2"/>
<keyword evidence="1" id="KW-0732">Signal</keyword>
<reference evidence="2 3" key="1">
    <citation type="journal article" date="2014" name="Int. J. Syst. Evol. Microbiol.">
        <title>Sneathiella chungangensis sp. nov., isolated from a marine sand, and emended description of the genus Sneathiella.</title>
        <authorList>
            <person name="Siamphan C."/>
            <person name="Kim H."/>
            <person name="Lee J.S."/>
            <person name="Kim W."/>
        </authorList>
    </citation>
    <scope>NUCLEOTIDE SEQUENCE [LARGE SCALE GENOMIC DNA]</scope>
    <source>
        <strain evidence="2 3">KCTC 32476</strain>
    </source>
</reference>
<organism evidence="2 3">
    <name type="scientific">Sneathiella chungangensis</name>
    <dbReference type="NCBI Taxonomy" id="1418234"/>
    <lineage>
        <taxon>Bacteria</taxon>
        <taxon>Pseudomonadati</taxon>
        <taxon>Pseudomonadota</taxon>
        <taxon>Alphaproteobacteria</taxon>
        <taxon>Sneathiellales</taxon>
        <taxon>Sneathiellaceae</taxon>
        <taxon>Sneathiella</taxon>
    </lineage>
</organism>
<evidence type="ECO:0000256" key="1">
    <source>
        <dbReference type="SAM" id="SignalP"/>
    </source>
</evidence>
<evidence type="ECO:0000313" key="3">
    <source>
        <dbReference type="Proteomes" id="UP000445696"/>
    </source>
</evidence>
<dbReference type="AlphaFoldDB" id="A0A845MCS4"/>
<feature type="signal peptide" evidence="1">
    <location>
        <begin position="1"/>
        <end position="23"/>
    </location>
</feature>
<evidence type="ECO:0000313" key="2">
    <source>
        <dbReference type="EMBL" id="MZR20997.1"/>
    </source>
</evidence>
<sequence>MARLLRLLCLLLPLMFFGAVAFAEDIQIEVSKIDCQRIVKYIPEPDVAYKGGVDVHGRPVAPADINGGNQLQIPDRIFIDLSIPFKDLLKNYNPKLKNAEVYVGTVEYDLATGSLLYNGQELADPVENAIANECRKRYQ</sequence>
<gene>
    <name evidence="2" type="ORF">GQF03_01475</name>
</gene>
<proteinExistence type="predicted"/>
<feature type="chain" id="PRO_5032327564" evidence="1">
    <location>
        <begin position="24"/>
        <end position="139"/>
    </location>
</feature>
<keyword evidence="3" id="KW-1185">Reference proteome</keyword>
<name>A0A845MCS4_9PROT</name>
<dbReference type="RefSeq" id="WP_161337411.1">
    <property type="nucleotide sequence ID" value="NZ_JBHSDG010000002.1"/>
</dbReference>